<keyword evidence="3" id="KW-1185">Reference proteome</keyword>
<organism evidence="2 3">
    <name type="scientific">Marinactinospora rubrisoli</name>
    <dbReference type="NCBI Taxonomy" id="2715399"/>
    <lineage>
        <taxon>Bacteria</taxon>
        <taxon>Bacillati</taxon>
        <taxon>Actinomycetota</taxon>
        <taxon>Actinomycetes</taxon>
        <taxon>Streptosporangiales</taxon>
        <taxon>Nocardiopsidaceae</taxon>
        <taxon>Marinactinospora</taxon>
    </lineage>
</organism>
<name>A0ABW2KPN2_9ACTN</name>
<feature type="region of interest" description="Disordered" evidence="1">
    <location>
        <begin position="32"/>
        <end position="68"/>
    </location>
</feature>
<protein>
    <submittedName>
        <fullName evidence="2">Uncharacterized protein</fullName>
    </submittedName>
</protein>
<proteinExistence type="predicted"/>
<comment type="caution">
    <text evidence="2">The sequence shown here is derived from an EMBL/GenBank/DDBJ whole genome shotgun (WGS) entry which is preliminary data.</text>
</comment>
<dbReference type="EMBL" id="JBHTBH010000020">
    <property type="protein sequence ID" value="MFC7331389.1"/>
    <property type="molecule type" value="Genomic_DNA"/>
</dbReference>
<accession>A0ABW2KPN2</accession>
<feature type="compositionally biased region" description="Basic and acidic residues" evidence="1">
    <location>
        <begin position="38"/>
        <end position="54"/>
    </location>
</feature>
<evidence type="ECO:0000256" key="1">
    <source>
        <dbReference type="SAM" id="MobiDB-lite"/>
    </source>
</evidence>
<sequence>MIRHIPAVRRTVEETAQGEAWVHRAVCPCGHAGPGRWTQREAEADARAHRDEARATPTDAGLVQPALF</sequence>
<reference evidence="3" key="1">
    <citation type="journal article" date="2019" name="Int. J. Syst. Evol. Microbiol.">
        <title>The Global Catalogue of Microorganisms (GCM) 10K type strain sequencing project: providing services to taxonomists for standard genome sequencing and annotation.</title>
        <authorList>
            <consortium name="The Broad Institute Genomics Platform"/>
            <consortium name="The Broad Institute Genome Sequencing Center for Infectious Disease"/>
            <person name="Wu L."/>
            <person name="Ma J."/>
        </authorList>
    </citation>
    <scope>NUCLEOTIDE SEQUENCE [LARGE SCALE GENOMIC DNA]</scope>
    <source>
        <strain evidence="3">CGMCC 4.7382</strain>
    </source>
</reference>
<dbReference type="Proteomes" id="UP001596540">
    <property type="component" value="Unassembled WGS sequence"/>
</dbReference>
<evidence type="ECO:0000313" key="3">
    <source>
        <dbReference type="Proteomes" id="UP001596540"/>
    </source>
</evidence>
<gene>
    <name evidence="2" type="ORF">ACFQRF_26965</name>
</gene>
<evidence type="ECO:0000313" key="2">
    <source>
        <dbReference type="EMBL" id="MFC7331389.1"/>
    </source>
</evidence>
<dbReference type="RefSeq" id="WP_379874202.1">
    <property type="nucleotide sequence ID" value="NZ_JBHTBH010000020.1"/>
</dbReference>